<gene>
    <name evidence="1" type="ORF">GSPATT00029851001</name>
</gene>
<accession>A0BL03</accession>
<evidence type="ECO:0000313" key="2">
    <source>
        <dbReference type="Proteomes" id="UP000000600"/>
    </source>
</evidence>
<dbReference type="EMBL" id="CT868001">
    <property type="protein sequence ID" value="CAK59220.1"/>
    <property type="molecule type" value="Genomic_DNA"/>
</dbReference>
<dbReference type="PROSITE" id="PS50896">
    <property type="entry name" value="LISH"/>
    <property type="match status" value="1"/>
</dbReference>
<reference evidence="1 2" key="1">
    <citation type="journal article" date="2006" name="Nature">
        <title>Global trends of whole-genome duplications revealed by the ciliate Paramecium tetraurelia.</title>
        <authorList>
            <consortium name="Genoscope"/>
            <person name="Aury J.-M."/>
            <person name="Jaillon O."/>
            <person name="Duret L."/>
            <person name="Noel B."/>
            <person name="Jubin C."/>
            <person name="Porcel B.M."/>
            <person name="Segurens B."/>
            <person name="Daubin V."/>
            <person name="Anthouard V."/>
            <person name="Aiach N."/>
            <person name="Arnaiz O."/>
            <person name="Billaut A."/>
            <person name="Beisson J."/>
            <person name="Blanc I."/>
            <person name="Bouhouche K."/>
            <person name="Camara F."/>
            <person name="Duharcourt S."/>
            <person name="Guigo R."/>
            <person name="Gogendeau D."/>
            <person name="Katinka M."/>
            <person name="Keller A.-M."/>
            <person name="Kissmehl R."/>
            <person name="Klotz C."/>
            <person name="Koll F."/>
            <person name="Le Moue A."/>
            <person name="Lepere C."/>
            <person name="Malinsky S."/>
            <person name="Nowacki M."/>
            <person name="Nowak J.K."/>
            <person name="Plattner H."/>
            <person name="Poulain J."/>
            <person name="Ruiz F."/>
            <person name="Serrano V."/>
            <person name="Zagulski M."/>
            <person name="Dessen P."/>
            <person name="Betermier M."/>
            <person name="Weissenbach J."/>
            <person name="Scarpelli C."/>
            <person name="Schachter V."/>
            <person name="Sperling L."/>
            <person name="Meyer E."/>
            <person name="Cohen J."/>
            <person name="Wincker P."/>
        </authorList>
    </citation>
    <scope>NUCLEOTIDE SEQUENCE [LARGE SCALE GENOMIC DNA]</scope>
    <source>
        <strain evidence="1 2">Stock d4-2</strain>
    </source>
</reference>
<sequence length="122" mass="14611">MKQQEKLQIFLQYLNNHGYYQTIQELIQKTSYNQLQQLDSKVDSSIVSKITTYIQNQDFDQLEQLFNTYVNQEKKQKCMFIIVQNHYVELLQQQKINEAVELLRGRLQDCCLGSYSLNSYDR</sequence>
<name>A0BL03_PARTE</name>
<dbReference type="RefSeq" id="XP_001426618.1">
    <property type="nucleotide sequence ID" value="XM_001426581.1"/>
</dbReference>
<dbReference type="HOGENOM" id="CLU_2031171_0_0_1"/>
<keyword evidence="2" id="KW-1185">Reference proteome</keyword>
<dbReference type="InterPro" id="IPR006594">
    <property type="entry name" value="LisH"/>
</dbReference>
<dbReference type="InParanoid" id="A0BL03"/>
<evidence type="ECO:0000313" key="1">
    <source>
        <dbReference type="EMBL" id="CAK59220.1"/>
    </source>
</evidence>
<dbReference type="KEGG" id="ptm:GSPATT00029851001"/>
<organism evidence="1 2">
    <name type="scientific">Paramecium tetraurelia</name>
    <dbReference type="NCBI Taxonomy" id="5888"/>
    <lineage>
        <taxon>Eukaryota</taxon>
        <taxon>Sar</taxon>
        <taxon>Alveolata</taxon>
        <taxon>Ciliophora</taxon>
        <taxon>Intramacronucleata</taxon>
        <taxon>Oligohymenophorea</taxon>
        <taxon>Peniculida</taxon>
        <taxon>Parameciidae</taxon>
        <taxon>Paramecium</taxon>
    </lineage>
</organism>
<dbReference type="GeneID" id="5012402"/>
<proteinExistence type="predicted"/>
<dbReference type="AlphaFoldDB" id="A0BL03"/>
<dbReference type="Proteomes" id="UP000000600">
    <property type="component" value="Unassembled WGS sequence"/>
</dbReference>
<protein>
    <submittedName>
        <fullName evidence="1">Uncharacterized protein</fullName>
    </submittedName>
</protein>